<dbReference type="InterPro" id="IPR033658">
    <property type="entry name" value="GRX_PICOT-like"/>
</dbReference>
<dbReference type="PROSITE" id="PS51354">
    <property type="entry name" value="GLUTAREDOXIN_2"/>
    <property type="match status" value="2"/>
</dbReference>
<dbReference type="SUPFAM" id="SSF52833">
    <property type="entry name" value="Thioredoxin-like"/>
    <property type="match status" value="3"/>
</dbReference>
<evidence type="ECO:0000313" key="5">
    <source>
        <dbReference type="Proteomes" id="UP000694865"/>
    </source>
</evidence>
<reference evidence="6" key="1">
    <citation type="submission" date="2025-08" db="UniProtKB">
        <authorList>
            <consortium name="RefSeq"/>
        </authorList>
    </citation>
    <scope>IDENTIFICATION</scope>
    <source>
        <tissue evidence="6">Testes</tissue>
    </source>
</reference>
<evidence type="ECO:0000256" key="2">
    <source>
        <dbReference type="ARBA" id="ARBA00023004"/>
    </source>
</evidence>
<feature type="domain" description="Glutaredoxin" evidence="4">
    <location>
        <begin position="277"/>
        <end position="341"/>
    </location>
</feature>
<gene>
    <name evidence="6" type="primary">LOC102808663</name>
</gene>
<evidence type="ECO:0000256" key="1">
    <source>
        <dbReference type="ARBA" id="ARBA00022723"/>
    </source>
</evidence>
<keyword evidence="2" id="KW-0408">Iron</keyword>
<dbReference type="Gene3D" id="3.40.30.10">
    <property type="entry name" value="Glutaredoxin"/>
    <property type="match status" value="3"/>
</dbReference>
<organism evidence="5 6">
    <name type="scientific">Saccoglossus kowalevskii</name>
    <name type="common">Acorn worm</name>
    <dbReference type="NCBI Taxonomy" id="10224"/>
    <lineage>
        <taxon>Eukaryota</taxon>
        <taxon>Metazoa</taxon>
        <taxon>Hemichordata</taxon>
        <taxon>Enteropneusta</taxon>
        <taxon>Harrimaniidae</taxon>
        <taxon>Saccoglossus</taxon>
    </lineage>
</organism>
<keyword evidence="5" id="KW-1185">Reference proteome</keyword>
<dbReference type="InterPro" id="IPR002109">
    <property type="entry name" value="Glutaredoxin"/>
</dbReference>
<dbReference type="Pfam" id="PF00462">
    <property type="entry name" value="Glutaredoxin"/>
    <property type="match status" value="2"/>
</dbReference>
<proteinExistence type="predicted"/>
<feature type="domain" description="Glutaredoxin" evidence="4">
    <location>
        <begin position="176"/>
        <end position="239"/>
    </location>
</feature>
<dbReference type="NCBIfam" id="TIGR00365">
    <property type="entry name" value="Grx4 family monothiol glutaredoxin"/>
    <property type="match status" value="2"/>
</dbReference>
<name>A0ABM0N126_SACKO</name>
<dbReference type="InterPro" id="IPR004480">
    <property type="entry name" value="Monothiol_GRX-rel"/>
</dbReference>
<protein>
    <submittedName>
        <fullName evidence="6">LOW QUALITY PROTEIN: glutaredoxin-3-like</fullName>
    </submittedName>
</protein>
<accession>A0ABM0N126</accession>
<evidence type="ECO:0000313" key="6">
    <source>
        <dbReference type="RefSeq" id="XP_006825967.1"/>
    </source>
</evidence>
<dbReference type="Proteomes" id="UP000694865">
    <property type="component" value="Unplaced"/>
</dbReference>
<dbReference type="RefSeq" id="XP_006825967.1">
    <property type="nucleotide sequence ID" value="XM_006825904.1"/>
</dbReference>
<dbReference type="GeneID" id="102808663"/>
<keyword evidence="3" id="KW-0411">Iron-sulfur</keyword>
<dbReference type="CDD" id="cd03028">
    <property type="entry name" value="GRX_PICOT_like"/>
    <property type="match status" value="2"/>
</dbReference>
<sequence length="363" mass="41121">MWPTETEALEVYGDDEVKCLYSHFKQTLEYRGCNEIDTLIEWRALKKIVQKIEQTEGQSLKYLDIWQRVMLVFGDNYKCILMLVKIVRLIPCSTALEAESVPEISERHEISAVPTFIFLKNCQQLDRLDGANAPDLNKKVQHHASSIASPAPPAPVDTKEDLDARLKKLTNHAPCMLFMKGTPDEPRCGFSKQVIAILKEEKAQFSSFNILTDEEVRQGLKKFSNWPTYPQLYIDGELIGGLDIIKEMKENGELESVLPKATSLEDRLKALINQAPVMLFMKGNSETPKCGFSNTMVGILKDSGIKFETFDILQNEEVRQGLKKYSNWPTYPQLYVKGELIGGLDIIKELKDTGELENVLQGS</sequence>
<dbReference type="PANTHER" id="PTHR10293">
    <property type="entry name" value="GLUTAREDOXIN FAMILY MEMBER"/>
    <property type="match status" value="1"/>
</dbReference>
<dbReference type="PANTHER" id="PTHR10293:SF73">
    <property type="entry name" value="GLUTAREDOXIN-3"/>
    <property type="match status" value="1"/>
</dbReference>
<evidence type="ECO:0000256" key="3">
    <source>
        <dbReference type="ARBA" id="ARBA00023014"/>
    </source>
</evidence>
<keyword evidence="1" id="KW-0479">Metal-binding</keyword>
<evidence type="ECO:0000259" key="4">
    <source>
        <dbReference type="Pfam" id="PF00462"/>
    </source>
</evidence>
<dbReference type="InterPro" id="IPR036249">
    <property type="entry name" value="Thioredoxin-like_sf"/>
</dbReference>